<dbReference type="EnsemblMetazoa" id="OVOC11395.1">
    <property type="protein sequence ID" value="OVOC11395.1"/>
    <property type="gene ID" value="WBGene00248204"/>
</dbReference>
<evidence type="ECO:0000313" key="1">
    <source>
        <dbReference type="EnsemblMetazoa" id="OVOC11395.1"/>
    </source>
</evidence>
<proteinExistence type="predicted"/>
<dbReference type="Proteomes" id="UP000024404">
    <property type="component" value="Unassembled WGS sequence"/>
</dbReference>
<reference evidence="1" key="2">
    <citation type="submission" date="2018-02" db="UniProtKB">
        <authorList>
            <consortium name="EnsemblMetazoa"/>
        </authorList>
    </citation>
    <scope>IDENTIFICATION</scope>
</reference>
<protein>
    <submittedName>
        <fullName evidence="1">Uncharacterized protein</fullName>
    </submittedName>
</protein>
<sequence length="163" mass="18761">MNKIPKNMNQKSINAEDVHIPKKVFRPMLKIPKSSRNRCLSQTGNQISSTSLLRRLVKYSGEKLHQTTRITRSILRKRFTNTSTSSVGLVSSKEVELSIKRRSAENFNSCVLTVLPEIGSVELGKDEMEYIDAEGDDPNCCRNKYTMKRGFRYLFNQEKLDDR</sequence>
<evidence type="ECO:0000313" key="2">
    <source>
        <dbReference type="Proteomes" id="UP000024404"/>
    </source>
</evidence>
<keyword evidence="2" id="KW-1185">Reference proteome</keyword>
<organism evidence="1 2">
    <name type="scientific">Onchocerca volvulus</name>
    <dbReference type="NCBI Taxonomy" id="6282"/>
    <lineage>
        <taxon>Eukaryota</taxon>
        <taxon>Metazoa</taxon>
        <taxon>Ecdysozoa</taxon>
        <taxon>Nematoda</taxon>
        <taxon>Chromadorea</taxon>
        <taxon>Rhabditida</taxon>
        <taxon>Spirurina</taxon>
        <taxon>Spiruromorpha</taxon>
        <taxon>Filarioidea</taxon>
        <taxon>Onchocercidae</taxon>
        <taxon>Onchocerca</taxon>
    </lineage>
</organism>
<dbReference type="AlphaFoldDB" id="A0A2K6VIG6"/>
<reference evidence="2" key="1">
    <citation type="submission" date="2013-10" db="EMBL/GenBank/DDBJ databases">
        <title>Genome sequencing of Onchocerca volvulus.</title>
        <authorList>
            <person name="Cotton J."/>
            <person name="Tsai J."/>
            <person name="Stanley E."/>
            <person name="Tracey A."/>
            <person name="Holroyd N."/>
            <person name="Lustigman S."/>
            <person name="Berriman M."/>
        </authorList>
    </citation>
    <scope>NUCLEOTIDE SEQUENCE</scope>
</reference>
<dbReference type="EMBL" id="CMVM020000357">
    <property type="status" value="NOT_ANNOTATED_CDS"/>
    <property type="molecule type" value="Genomic_DNA"/>
</dbReference>
<name>A0A2K6VIG6_ONCVO</name>
<accession>A0A2K6VIG6</accession>